<reference evidence="1 2" key="1">
    <citation type="submission" date="2013-04" db="EMBL/GenBank/DDBJ databases">
        <title>The Genome Sequence of Propionimicrobium lymphophilum ACS-093-V-SCH5.</title>
        <authorList>
            <consortium name="The Broad Institute Genomics Platform"/>
            <person name="Earl A."/>
            <person name="Ward D."/>
            <person name="Feldgarden M."/>
            <person name="Gevers D."/>
            <person name="Saerens B."/>
            <person name="Vaneechoutte M."/>
            <person name="Walker B."/>
            <person name="Young S."/>
            <person name="Zeng Q."/>
            <person name="Gargeya S."/>
            <person name="Fitzgerald M."/>
            <person name="Haas B."/>
            <person name="Abouelleil A."/>
            <person name="Allen A.W."/>
            <person name="Alvarado L."/>
            <person name="Arachchi H.M."/>
            <person name="Berlin A.M."/>
            <person name="Chapman S.B."/>
            <person name="Gainer-Dewar J."/>
            <person name="Goldberg J."/>
            <person name="Griggs A."/>
            <person name="Gujja S."/>
            <person name="Hansen M."/>
            <person name="Howarth C."/>
            <person name="Imamovic A."/>
            <person name="Ireland A."/>
            <person name="Larimer J."/>
            <person name="McCowan C."/>
            <person name="Murphy C."/>
            <person name="Pearson M."/>
            <person name="Poon T.W."/>
            <person name="Priest M."/>
            <person name="Roberts A."/>
            <person name="Saif S."/>
            <person name="Shea T."/>
            <person name="Sisk P."/>
            <person name="Sykes S."/>
            <person name="Wortman J."/>
            <person name="Nusbaum C."/>
            <person name="Birren B."/>
        </authorList>
    </citation>
    <scope>NUCLEOTIDE SEQUENCE [LARGE SCALE GENOMIC DNA]</scope>
    <source>
        <strain evidence="1 2">ACS-093-V-SCH5</strain>
    </source>
</reference>
<name>S2W0C7_9ACTN</name>
<dbReference type="EMBL" id="AGZR01000008">
    <property type="protein sequence ID" value="EPD32586.1"/>
    <property type="molecule type" value="Genomic_DNA"/>
</dbReference>
<proteinExistence type="predicted"/>
<dbReference type="RefSeq" id="WP_016456113.1">
    <property type="nucleotide sequence ID" value="NZ_KE150269.1"/>
</dbReference>
<organism evidence="1 2">
    <name type="scientific">Propionimicrobium lymphophilum ACS-093-V-SCH5</name>
    <dbReference type="NCBI Taxonomy" id="883161"/>
    <lineage>
        <taxon>Bacteria</taxon>
        <taxon>Bacillati</taxon>
        <taxon>Actinomycetota</taxon>
        <taxon>Actinomycetes</taxon>
        <taxon>Propionibacteriales</taxon>
        <taxon>Propionibacteriaceae</taxon>
        <taxon>Propionimicrobium</taxon>
    </lineage>
</organism>
<dbReference type="HOGENOM" id="CLU_2524831_0_0_11"/>
<dbReference type="STRING" id="883161.HMPREF9306_01285"/>
<comment type="caution">
    <text evidence="1">The sequence shown here is derived from an EMBL/GenBank/DDBJ whole genome shotgun (WGS) entry which is preliminary data.</text>
</comment>
<gene>
    <name evidence="1" type="ORF">HMPREF9306_01285</name>
</gene>
<dbReference type="Proteomes" id="UP000014417">
    <property type="component" value="Unassembled WGS sequence"/>
</dbReference>
<evidence type="ECO:0000313" key="1">
    <source>
        <dbReference type="EMBL" id="EPD32586.1"/>
    </source>
</evidence>
<keyword evidence="2" id="KW-1185">Reference proteome</keyword>
<dbReference type="AlphaFoldDB" id="S2W0C7"/>
<evidence type="ECO:0000313" key="2">
    <source>
        <dbReference type="Proteomes" id="UP000014417"/>
    </source>
</evidence>
<sequence length="84" mass="9873">MTPEDDYNYPYISFVQKLIEDYKSDTGMDQYDLEHSVCRQAFVEEKLQELLELIPNSQYLDADQIDALRLTIELNAFYPEGLSE</sequence>
<protein>
    <submittedName>
        <fullName evidence="1">Uncharacterized protein</fullName>
    </submittedName>
</protein>
<accession>S2W0C7</accession>